<feature type="compositionally biased region" description="Polar residues" evidence="1">
    <location>
        <begin position="83"/>
        <end position="93"/>
    </location>
</feature>
<gene>
    <name evidence="2" type="ORF">CRM94_08165</name>
</gene>
<accession>A0A2A7SF23</accession>
<sequence length="103" mass="11517">MDPRWRATYRITEESSMRMSKWMSLSMLAVSMSAMAGGWPERWIDHEPTHWRNLDAEAGDQAAPERQAKRQAKREPVPVPGDSSITITQSLSRSGAPASPPLP</sequence>
<evidence type="ECO:0000313" key="2">
    <source>
        <dbReference type="EMBL" id="PEH42118.1"/>
    </source>
</evidence>
<dbReference type="EMBL" id="PDDY01000001">
    <property type="protein sequence ID" value="PEH42118.1"/>
    <property type="molecule type" value="Genomic_DNA"/>
</dbReference>
<dbReference type="RefSeq" id="WP_098151896.1">
    <property type="nucleotide sequence ID" value="NZ_CADEXJ010000002.1"/>
</dbReference>
<dbReference type="Proteomes" id="UP000220629">
    <property type="component" value="Unassembled WGS sequence"/>
</dbReference>
<dbReference type="AlphaFoldDB" id="A0A2A7SF23"/>
<evidence type="ECO:0000256" key="1">
    <source>
        <dbReference type="SAM" id="MobiDB-lite"/>
    </source>
</evidence>
<reference evidence="3" key="1">
    <citation type="submission" date="2017-09" db="EMBL/GenBank/DDBJ databases">
        <title>FDA dAtabase for Regulatory Grade micrObial Sequences (FDA-ARGOS): Supporting development and validation of Infectious Disease Dx tests.</title>
        <authorList>
            <person name="Minogue T."/>
            <person name="Wolcott M."/>
            <person name="Wasieloski L."/>
            <person name="Aguilar W."/>
            <person name="Moore D."/>
            <person name="Tallon L."/>
            <person name="Sadzewicz L."/>
            <person name="Ott S."/>
            <person name="Zhao X."/>
            <person name="Nagaraj S."/>
            <person name="Vavikolanu K."/>
            <person name="Aluvathingal J."/>
            <person name="Nadendla S."/>
            <person name="Sichtig H."/>
        </authorList>
    </citation>
    <scope>NUCLEOTIDE SEQUENCE [LARGE SCALE GENOMIC DNA]</scope>
    <source>
        <strain evidence="3">FDAARGOS_390</strain>
    </source>
</reference>
<name>A0A2A7SF23_BURGA</name>
<evidence type="ECO:0000313" key="3">
    <source>
        <dbReference type="Proteomes" id="UP000220629"/>
    </source>
</evidence>
<feature type="region of interest" description="Disordered" evidence="1">
    <location>
        <begin position="54"/>
        <end position="103"/>
    </location>
</feature>
<organism evidence="2 3">
    <name type="scientific">Burkholderia gladioli</name>
    <name type="common">Pseudomonas marginata</name>
    <name type="synonym">Phytomonas marginata</name>
    <dbReference type="NCBI Taxonomy" id="28095"/>
    <lineage>
        <taxon>Bacteria</taxon>
        <taxon>Pseudomonadati</taxon>
        <taxon>Pseudomonadota</taxon>
        <taxon>Betaproteobacteria</taxon>
        <taxon>Burkholderiales</taxon>
        <taxon>Burkholderiaceae</taxon>
        <taxon>Burkholderia</taxon>
    </lineage>
</organism>
<proteinExistence type="predicted"/>
<protein>
    <submittedName>
        <fullName evidence="2">Uncharacterized protein</fullName>
    </submittedName>
</protein>
<comment type="caution">
    <text evidence="2">The sequence shown here is derived from an EMBL/GenBank/DDBJ whole genome shotgun (WGS) entry which is preliminary data.</text>
</comment>